<dbReference type="InterPro" id="IPR013320">
    <property type="entry name" value="ConA-like_dom_sf"/>
</dbReference>
<keyword evidence="2" id="KW-0858">Xylan degradation</keyword>
<dbReference type="Pfam" id="PF04616">
    <property type="entry name" value="Glyco_hydro_43"/>
    <property type="match status" value="1"/>
</dbReference>
<dbReference type="InterPro" id="IPR023296">
    <property type="entry name" value="Glyco_hydro_beta-prop_sf"/>
</dbReference>
<dbReference type="Pfam" id="PF13385">
    <property type="entry name" value="Laminin_G_3"/>
    <property type="match status" value="1"/>
</dbReference>
<feature type="transmembrane region" description="Helical" evidence="8">
    <location>
        <begin position="344"/>
        <end position="364"/>
    </location>
</feature>
<dbReference type="SUPFAM" id="SSF75005">
    <property type="entry name" value="Arabinanase/levansucrase/invertase"/>
    <property type="match status" value="1"/>
</dbReference>
<evidence type="ECO:0000256" key="1">
    <source>
        <dbReference type="ARBA" id="ARBA00009865"/>
    </source>
</evidence>
<organism evidence="9 10">
    <name type="scientific">Microbacterium amylolyticum</name>
    <dbReference type="NCBI Taxonomy" id="936337"/>
    <lineage>
        <taxon>Bacteria</taxon>
        <taxon>Bacillati</taxon>
        <taxon>Actinomycetota</taxon>
        <taxon>Actinomycetes</taxon>
        <taxon>Micrococcales</taxon>
        <taxon>Microbacteriaceae</taxon>
        <taxon>Microbacterium</taxon>
    </lineage>
</organism>
<dbReference type="Proteomes" id="UP001519362">
    <property type="component" value="Unassembled WGS sequence"/>
</dbReference>
<evidence type="ECO:0000313" key="9">
    <source>
        <dbReference type="EMBL" id="MBP2436307.1"/>
    </source>
</evidence>
<dbReference type="PANTHER" id="PTHR43772">
    <property type="entry name" value="ENDO-1,4-BETA-XYLANASE"/>
    <property type="match status" value="1"/>
</dbReference>
<keyword evidence="8" id="KW-1133">Transmembrane helix</keyword>
<keyword evidence="5 6" id="KW-0326">Glycosidase</keyword>
<dbReference type="Gene3D" id="2.115.10.20">
    <property type="entry name" value="Glycosyl hydrolase domain, family 43"/>
    <property type="match status" value="1"/>
</dbReference>
<keyword evidence="10" id="KW-1185">Reference proteome</keyword>
<evidence type="ECO:0000256" key="3">
    <source>
        <dbReference type="ARBA" id="ARBA00022801"/>
    </source>
</evidence>
<dbReference type="RefSeq" id="WP_165136721.1">
    <property type="nucleotide sequence ID" value="NZ_CP049253.1"/>
</dbReference>
<dbReference type="InterPro" id="IPR006710">
    <property type="entry name" value="Glyco_hydro_43"/>
</dbReference>
<keyword evidence="3 6" id="KW-0378">Hydrolase</keyword>
<reference evidence="9 10" key="1">
    <citation type="submission" date="2021-03" db="EMBL/GenBank/DDBJ databases">
        <title>Sequencing the genomes of 1000 actinobacteria strains.</title>
        <authorList>
            <person name="Klenk H.-P."/>
        </authorList>
    </citation>
    <scope>NUCLEOTIDE SEQUENCE [LARGE SCALE GENOMIC DNA]</scope>
    <source>
        <strain evidence="9 10">DSM 24221</strain>
    </source>
</reference>
<keyword evidence="2" id="KW-0624">Polysaccharide degradation</keyword>
<evidence type="ECO:0000256" key="2">
    <source>
        <dbReference type="ARBA" id="ARBA00022651"/>
    </source>
</evidence>
<dbReference type="SUPFAM" id="SSF49899">
    <property type="entry name" value="Concanavalin A-like lectins/glucanases"/>
    <property type="match status" value="1"/>
</dbReference>
<evidence type="ECO:0000313" key="10">
    <source>
        <dbReference type="Proteomes" id="UP001519362"/>
    </source>
</evidence>
<keyword evidence="4" id="KW-0119">Carbohydrate metabolism</keyword>
<evidence type="ECO:0000256" key="6">
    <source>
        <dbReference type="RuleBase" id="RU361187"/>
    </source>
</evidence>
<keyword evidence="8" id="KW-0812">Transmembrane</keyword>
<keyword evidence="8" id="KW-0472">Membrane</keyword>
<gene>
    <name evidence="9" type="ORF">JOF34_000893</name>
</gene>
<dbReference type="PANTHER" id="PTHR43772:SF2">
    <property type="entry name" value="PUTATIVE (AFU_ORTHOLOGUE AFUA_2G04480)-RELATED"/>
    <property type="match status" value="1"/>
</dbReference>
<feature type="region of interest" description="Disordered" evidence="7">
    <location>
        <begin position="315"/>
        <end position="335"/>
    </location>
</feature>
<comment type="similarity">
    <text evidence="1 6">Belongs to the glycosyl hydrolase 43 family.</text>
</comment>
<evidence type="ECO:0000256" key="7">
    <source>
        <dbReference type="SAM" id="MobiDB-lite"/>
    </source>
</evidence>
<comment type="caution">
    <text evidence="9">The sequence shown here is derived from an EMBL/GenBank/DDBJ whole genome shotgun (WGS) entry which is preliminary data.</text>
</comment>
<name>A0ABS4ZGG2_9MICO</name>
<dbReference type="Gene3D" id="2.60.120.200">
    <property type="match status" value="1"/>
</dbReference>
<sequence>MTYTLDGAAGESRLFLNGLLVAENLDSTIAPKDIGGGSTTHNYLGRSNYAADNLFQGQIRDVRMYDEALMVAHIGDIGLSEDVLRIDPIIDGGERDVLFAVEPGTDRTNLTPIFNLRPGTASSPASGTTLDLTDFLDPETGKCFLYWGNGRPVYAELSDDMTSVVPGTIRVQDGLTGYRESTFVNYREGMYHLTYSIDDTGSENYRVGYATSDSPHGPWTYRGVIVQKDASLGILGTGHNSVLNVPGTDDWYMVYHRFARFELHSTPVHPATVSADSEGRITTRLNIPADTTAGVHSLIAVTPYGELKVPVTVVSPAGDADPEAPAPSQTATPDDLAATGGFDASFAALLAFAAMLLGGVSLFATRVRKRSTC</sequence>
<proteinExistence type="inferred from homology"/>
<protein>
    <recommendedName>
        <fullName evidence="11">Glycosyl hydrolases family 43</fullName>
    </recommendedName>
</protein>
<evidence type="ECO:0000256" key="5">
    <source>
        <dbReference type="ARBA" id="ARBA00023295"/>
    </source>
</evidence>
<evidence type="ECO:0000256" key="8">
    <source>
        <dbReference type="SAM" id="Phobius"/>
    </source>
</evidence>
<evidence type="ECO:0000256" key="4">
    <source>
        <dbReference type="ARBA" id="ARBA00023277"/>
    </source>
</evidence>
<evidence type="ECO:0008006" key="11">
    <source>
        <dbReference type="Google" id="ProtNLM"/>
    </source>
</evidence>
<dbReference type="InterPro" id="IPR052176">
    <property type="entry name" value="Glycosyl_Hydrlase_43_Enz"/>
</dbReference>
<accession>A0ABS4ZGG2</accession>
<dbReference type="EMBL" id="JAGIOL010000001">
    <property type="protein sequence ID" value="MBP2436307.1"/>
    <property type="molecule type" value="Genomic_DNA"/>
</dbReference>